<dbReference type="InterPro" id="IPR001701">
    <property type="entry name" value="Glyco_hydro_9"/>
</dbReference>
<keyword evidence="6" id="KW-0326">Glycosidase</keyword>
<keyword evidence="7" id="KW-0624">Polysaccharide degradation</keyword>
<dbReference type="GO" id="GO:0030245">
    <property type="term" value="P:cellulose catabolic process"/>
    <property type="evidence" value="ECO:0007669"/>
    <property type="project" value="UniProtKB-KW"/>
</dbReference>
<comment type="caution">
    <text evidence="9">The sequence shown here is derived from an EMBL/GenBank/DDBJ whole genome shotgun (WGS) entry which is preliminary data.</text>
</comment>
<dbReference type="SUPFAM" id="SSF81606">
    <property type="entry name" value="PP2C-like"/>
    <property type="match status" value="1"/>
</dbReference>
<feature type="domain" description="Glycoside hydrolase family 9" evidence="8">
    <location>
        <begin position="12"/>
        <end position="63"/>
    </location>
</feature>
<evidence type="ECO:0000256" key="5">
    <source>
        <dbReference type="ARBA" id="ARBA00023277"/>
    </source>
</evidence>
<keyword evidence="3" id="KW-0378">Hydrolase</keyword>
<comment type="catalytic activity">
    <reaction evidence="1">
        <text>Endohydrolysis of (1-&gt;4)-beta-D-glucosidic linkages in cellulose, lichenin and cereal beta-D-glucans.</text>
        <dbReference type="EC" id="3.2.1.4"/>
    </reaction>
</comment>
<dbReference type="Pfam" id="PF00759">
    <property type="entry name" value="Glyco_hydro_9"/>
    <property type="match status" value="1"/>
</dbReference>
<evidence type="ECO:0000313" key="9">
    <source>
        <dbReference type="EMBL" id="KAF8661619.1"/>
    </source>
</evidence>
<dbReference type="Proteomes" id="UP000636709">
    <property type="component" value="Unassembled WGS sequence"/>
</dbReference>
<dbReference type="EMBL" id="JACEFO010002393">
    <property type="protein sequence ID" value="KAF8661619.1"/>
    <property type="molecule type" value="Genomic_DNA"/>
</dbReference>
<evidence type="ECO:0000313" key="10">
    <source>
        <dbReference type="Proteomes" id="UP000636709"/>
    </source>
</evidence>
<protein>
    <recommendedName>
        <fullName evidence="8">Glycoside hydrolase family 9 domain-containing protein</fullName>
    </recommendedName>
</protein>
<accession>A0A835E5G3</accession>
<dbReference type="InterPro" id="IPR008928">
    <property type="entry name" value="6-hairpin_glycosidase_sf"/>
</dbReference>
<sequence>MNLRPGGLVTSALQDELLWAAAWLYKATDDRRYLANNADALGGTGWDVKYPGVQILAAMALRQGKAGAHADVLRLLMPRQGWLEQRPANARAHGWLWRHVPAVLAKELAEQAVRAGGHDNVSVVLVLFRNFWARTPWQGN</sequence>
<evidence type="ECO:0000256" key="2">
    <source>
        <dbReference type="ARBA" id="ARBA00007072"/>
    </source>
</evidence>
<name>A0A835E5G3_9POAL</name>
<dbReference type="OrthoDB" id="10257085at2759"/>
<comment type="similarity">
    <text evidence="2">Belongs to the glycosyl hydrolase 9 (cellulase E) family.</text>
</comment>
<dbReference type="GO" id="GO:0008810">
    <property type="term" value="F:cellulase activity"/>
    <property type="evidence" value="ECO:0007669"/>
    <property type="project" value="UniProtKB-EC"/>
</dbReference>
<proteinExistence type="inferred from homology"/>
<keyword evidence="4" id="KW-0136">Cellulose degradation</keyword>
<evidence type="ECO:0000256" key="4">
    <source>
        <dbReference type="ARBA" id="ARBA00023001"/>
    </source>
</evidence>
<evidence type="ECO:0000256" key="6">
    <source>
        <dbReference type="ARBA" id="ARBA00023295"/>
    </source>
</evidence>
<evidence type="ECO:0000256" key="7">
    <source>
        <dbReference type="ARBA" id="ARBA00023326"/>
    </source>
</evidence>
<dbReference type="AlphaFoldDB" id="A0A835E5G3"/>
<dbReference type="InterPro" id="IPR012341">
    <property type="entry name" value="6hp_glycosidase-like_sf"/>
</dbReference>
<evidence type="ECO:0000259" key="8">
    <source>
        <dbReference type="Pfam" id="PF00759"/>
    </source>
</evidence>
<organism evidence="9 10">
    <name type="scientific">Digitaria exilis</name>
    <dbReference type="NCBI Taxonomy" id="1010633"/>
    <lineage>
        <taxon>Eukaryota</taxon>
        <taxon>Viridiplantae</taxon>
        <taxon>Streptophyta</taxon>
        <taxon>Embryophyta</taxon>
        <taxon>Tracheophyta</taxon>
        <taxon>Spermatophyta</taxon>
        <taxon>Magnoliopsida</taxon>
        <taxon>Liliopsida</taxon>
        <taxon>Poales</taxon>
        <taxon>Poaceae</taxon>
        <taxon>PACMAD clade</taxon>
        <taxon>Panicoideae</taxon>
        <taxon>Panicodae</taxon>
        <taxon>Paniceae</taxon>
        <taxon>Anthephorinae</taxon>
        <taxon>Digitaria</taxon>
    </lineage>
</organism>
<dbReference type="SUPFAM" id="SSF48208">
    <property type="entry name" value="Six-hairpin glycosidases"/>
    <property type="match status" value="1"/>
</dbReference>
<gene>
    <name evidence="9" type="ORF">HU200_056908</name>
</gene>
<dbReference type="InterPro" id="IPR036457">
    <property type="entry name" value="PPM-type-like_dom_sf"/>
</dbReference>
<evidence type="ECO:0000256" key="1">
    <source>
        <dbReference type="ARBA" id="ARBA00000966"/>
    </source>
</evidence>
<reference evidence="9" key="1">
    <citation type="submission" date="2020-07" db="EMBL/GenBank/DDBJ databases">
        <title>Genome sequence and genetic diversity analysis of an under-domesticated orphan crop, white fonio (Digitaria exilis).</title>
        <authorList>
            <person name="Bennetzen J.L."/>
            <person name="Chen S."/>
            <person name="Ma X."/>
            <person name="Wang X."/>
            <person name="Yssel A.E.J."/>
            <person name="Chaluvadi S.R."/>
            <person name="Johnson M."/>
            <person name="Gangashetty P."/>
            <person name="Hamidou F."/>
            <person name="Sanogo M.D."/>
            <person name="Zwaenepoel A."/>
            <person name="Wallace J."/>
            <person name="Van De Peer Y."/>
            <person name="Van Deynze A."/>
        </authorList>
    </citation>
    <scope>NUCLEOTIDE SEQUENCE</scope>
    <source>
        <tissue evidence="9">Leaves</tissue>
    </source>
</reference>
<keyword evidence="10" id="KW-1185">Reference proteome</keyword>
<keyword evidence="5" id="KW-0119">Carbohydrate metabolism</keyword>
<evidence type="ECO:0000256" key="3">
    <source>
        <dbReference type="ARBA" id="ARBA00022801"/>
    </source>
</evidence>
<dbReference type="Gene3D" id="1.50.10.10">
    <property type="match status" value="1"/>
</dbReference>
<dbReference type="PANTHER" id="PTHR22298">
    <property type="entry name" value="ENDO-1,4-BETA-GLUCANASE"/>
    <property type="match status" value="1"/>
</dbReference>